<dbReference type="AlphaFoldDB" id="A0AB34J5I8"/>
<proteinExistence type="inferred from homology"/>
<evidence type="ECO:0000313" key="8">
    <source>
        <dbReference type="Proteomes" id="UP001515480"/>
    </source>
</evidence>
<dbReference type="EMBL" id="JBGBPQ010000012">
    <property type="protein sequence ID" value="KAL1514421.1"/>
    <property type="molecule type" value="Genomic_DNA"/>
</dbReference>
<organism evidence="7 8">
    <name type="scientific">Prymnesium parvum</name>
    <name type="common">Toxic golden alga</name>
    <dbReference type="NCBI Taxonomy" id="97485"/>
    <lineage>
        <taxon>Eukaryota</taxon>
        <taxon>Haptista</taxon>
        <taxon>Haptophyta</taxon>
        <taxon>Prymnesiophyceae</taxon>
        <taxon>Prymnesiales</taxon>
        <taxon>Prymnesiaceae</taxon>
        <taxon>Prymnesium</taxon>
    </lineage>
</organism>
<name>A0AB34J5I8_PRYPA</name>
<reference evidence="7 8" key="1">
    <citation type="journal article" date="2024" name="Science">
        <title>Giant polyketide synthase enzymes in the biosynthesis of giant marine polyether toxins.</title>
        <authorList>
            <person name="Fallon T.R."/>
            <person name="Shende V.V."/>
            <person name="Wierzbicki I.H."/>
            <person name="Pendleton A.L."/>
            <person name="Watervoot N.F."/>
            <person name="Auber R.P."/>
            <person name="Gonzalez D.J."/>
            <person name="Wisecaver J.H."/>
            <person name="Moore B.S."/>
        </authorList>
    </citation>
    <scope>NUCLEOTIDE SEQUENCE [LARGE SCALE GENOMIC DNA]</scope>
    <source>
        <strain evidence="7 8">12B1</strain>
    </source>
</reference>
<comment type="caution">
    <text evidence="7">The sequence shown here is derived from an EMBL/GenBank/DDBJ whole genome shotgun (WGS) entry which is preliminary data.</text>
</comment>
<dbReference type="Proteomes" id="UP001515480">
    <property type="component" value="Unassembled WGS sequence"/>
</dbReference>
<dbReference type="GO" id="GO:0015031">
    <property type="term" value="P:protein transport"/>
    <property type="evidence" value="ECO:0007669"/>
    <property type="project" value="UniProtKB-KW"/>
</dbReference>
<keyword evidence="4" id="KW-0967">Endosome</keyword>
<dbReference type="GO" id="GO:0005768">
    <property type="term" value="C:endosome"/>
    <property type="evidence" value="ECO:0007669"/>
    <property type="project" value="UniProtKB-SubCell"/>
</dbReference>
<gene>
    <name evidence="7" type="ORF">AB1Y20_003522</name>
</gene>
<evidence type="ECO:0000256" key="3">
    <source>
        <dbReference type="ARBA" id="ARBA00022448"/>
    </source>
</evidence>
<comment type="similarity">
    <text evidence="2">Belongs to the VPS35L family.</text>
</comment>
<comment type="subcellular location">
    <subcellularLocation>
        <location evidence="1">Endosome</location>
    </subcellularLocation>
</comment>
<accession>A0AB34J5I8</accession>
<evidence type="ECO:0000256" key="5">
    <source>
        <dbReference type="ARBA" id="ARBA00022927"/>
    </source>
</evidence>
<dbReference type="PANTHER" id="PTHR13673:SF0">
    <property type="entry name" value="VPS35 ENDOSOMAL PROTEIN-SORTING FACTOR-LIKE"/>
    <property type="match status" value="1"/>
</dbReference>
<keyword evidence="5" id="KW-0653">Protein transport</keyword>
<evidence type="ECO:0000313" key="7">
    <source>
        <dbReference type="EMBL" id="KAL1514421.1"/>
    </source>
</evidence>
<dbReference type="PANTHER" id="PTHR13673">
    <property type="entry name" value="ESOPHAGEAL CANCER ASSOCIATED PROTEIN"/>
    <property type="match status" value="1"/>
</dbReference>
<keyword evidence="3" id="KW-0813">Transport</keyword>
<dbReference type="InterPro" id="IPR029705">
    <property type="entry name" value="VPS35L"/>
</dbReference>
<evidence type="ECO:0000256" key="1">
    <source>
        <dbReference type="ARBA" id="ARBA00004177"/>
    </source>
</evidence>
<keyword evidence="8" id="KW-1185">Reference proteome</keyword>
<protein>
    <submittedName>
        <fullName evidence="7">Uncharacterized protein</fullName>
    </submittedName>
</protein>
<dbReference type="GO" id="GO:0032456">
    <property type="term" value="P:endocytic recycling"/>
    <property type="evidence" value="ECO:0007669"/>
    <property type="project" value="InterPro"/>
</dbReference>
<feature type="region of interest" description="Disordered" evidence="6">
    <location>
        <begin position="1"/>
        <end position="51"/>
    </location>
</feature>
<evidence type="ECO:0000256" key="4">
    <source>
        <dbReference type="ARBA" id="ARBA00022753"/>
    </source>
</evidence>
<sequence>MEMAWCGRQRRPHEEAPPLPALEATRHPLQPAAAAATSCGTPRGGAAADPLTAAAADPLSAAAADPLSAASSDPLSAASSDPLSSSNTFSSLGSVQLRAAPQGVRSSRFLSWKARRGLILKQYAVAGRLRVHSDLLNVDGVASAALGSNLDDSGAASDKKVESQLDSKTRRRLEELAASEEEGGGTLQLTQQELIARVETLDADLRRAWEAEERVRALKIAIQLSKMLGDTSFPQFLPSVFALVSGVLDSFGELVYQRVLSKATPPGGSLPAEFDLSELAEEGVETTRNWFYKVASIRELVPRLYVEVAIIKCYRLLHPASELPKIIAKIHQMVRGFGNPLIACYMRSYLVHKLLDVTPLHAAELVMPPLMDTFATFERQVNTEAFAKHTTAKAGLTLREYCVAFVPPLEWLLQCVAEQHPAQEMLIKVIKSYRQHAKTALVLNAIISSFDQAMVAEMALPICELIKEADDSSYAKYHCYVSLGKALCLHPPPKEQQLQIVNDVWAAIAAISSPREYVSVAVQYLRFLLAEFGPAEVMKLLKDIIRRVTPEKAYLEMQPLLQQAVSAVLEVGVDFGVYVAMEPFQRLLGLFDGETAANNNKMIMDAFSKTSGTFSDPVLINNLTHVARCLHDSLDSLSFDDERRQLGFLINAFIRKISFGKDLERHLNFYADCRAAFANLDIVKDTLVLGVFGLAMRTRATIRGRHNKRTSGFVKACVAFCFITIPSIDNTMLRLNLCLLGAQASLANSLLPQMDAFVKAAVTLLPEILTPPDADETAAARAEACAREQAVVGILSSACSFLVMVPGHPEHGPFYLVAGLLNVMQTCPWRLPTSLPSLYLRMLSLFNTYGQAELPYHVTGVDSNDVLYAVEAEYQEALEQLSSKVLGEFLGALKELGDKADAASKRAQASLALQLFDLIVGTTTLEPPLVALAANLYGLAAKSAQVDRAHLKNLTQWVARRAKTLGKQTDGQPYLDLYARVQQVHKRHAAAA</sequence>
<evidence type="ECO:0000256" key="2">
    <source>
        <dbReference type="ARBA" id="ARBA00010704"/>
    </source>
</evidence>
<evidence type="ECO:0000256" key="6">
    <source>
        <dbReference type="SAM" id="MobiDB-lite"/>
    </source>
</evidence>